<gene>
    <name evidence="2" type="ORF">GEV33_011405</name>
</gene>
<organism evidence="2 3">
    <name type="scientific">Tenebrio molitor</name>
    <name type="common">Yellow mealworm beetle</name>
    <dbReference type="NCBI Taxonomy" id="7067"/>
    <lineage>
        <taxon>Eukaryota</taxon>
        <taxon>Metazoa</taxon>
        <taxon>Ecdysozoa</taxon>
        <taxon>Arthropoda</taxon>
        <taxon>Hexapoda</taxon>
        <taxon>Insecta</taxon>
        <taxon>Pterygota</taxon>
        <taxon>Neoptera</taxon>
        <taxon>Endopterygota</taxon>
        <taxon>Coleoptera</taxon>
        <taxon>Polyphaga</taxon>
        <taxon>Cucujiformia</taxon>
        <taxon>Tenebrionidae</taxon>
        <taxon>Tenebrio</taxon>
    </lineage>
</organism>
<dbReference type="PANTHER" id="PTHR21084:SF1">
    <property type="entry name" value="DENSE INCISORS"/>
    <property type="match status" value="1"/>
</dbReference>
<dbReference type="InterPro" id="IPR026698">
    <property type="entry name" value="UPF_C3orf38"/>
</dbReference>
<proteinExistence type="predicted"/>
<evidence type="ECO:0000313" key="2">
    <source>
        <dbReference type="EMBL" id="KAH0811383.1"/>
    </source>
</evidence>
<reference evidence="2" key="2">
    <citation type="submission" date="2021-08" db="EMBL/GenBank/DDBJ databases">
        <authorList>
            <person name="Eriksson T."/>
        </authorList>
    </citation>
    <scope>NUCLEOTIDE SEQUENCE</scope>
    <source>
        <strain evidence="2">Stoneville</strain>
        <tissue evidence="2">Whole head</tissue>
    </source>
</reference>
<dbReference type="EMBL" id="JABDTM020026841">
    <property type="protein sequence ID" value="KAH0811383.1"/>
    <property type="molecule type" value="Genomic_DNA"/>
</dbReference>
<sequence length="271" mass="30564">MLNEASKLGIEEILSSLDDNTIFALATTVTQGLLKNRLNTRQEATNAILNYSPDAVSFLRRRIITREILLSYLLQKNISTDLPATKSDLVQRIANFWKAHYSQEVSNELSANTADSGSISLLAEQFTQWFYSMLNKNECLNNEHFYSDARLTINKFDNGTLTSETIENNPQEIVERLFLMRMQYNLFFNPNLSADGVQGRVDLHGLVLVFVCGTLHVEGTCVGVFEQVFGLVRDPLTDNNWKIKNSEINLKSQNGVTAMPTLEGSHLLPLR</sequence>
<dbReference type="Pfam" id="PF15008">
    <property type="entry name" value="DUF4518"/>
    <property type="match status" value="1"/>
</dbReference>
<comment type="caution">
    <text evidence="2">The sequence shown here is derived from an EMBL/GenBank/DDBJ whole genome shotgun (WGS) entry which is preliminary data.</text>
</comment>
<dbReference type="PROSITE" id="PS50177">
    <property type="entry name" value="NTF2_DOMAIN"/>
    <property type="match status" value="1"/>
</dbReference>
<dbReference type="AlphaFoldDB" id="A0A8J6HCY0"/>
<dbReference type="OrthoDB" id="6407068at2759"/>
<evidence type="ECO:0000313" key="3">
    <source>
        <dbReference type="Proteomes" id="UP000719412"/>
    </source>
</evidence>
<evidence type="ECO:0000259" key="1">
    <source>
        <dbReference type="PROSITE" id="PS50177"/>
    </source>
</evidence>
<feature type="domain" description="NTF2" evidence="1">
    <location>
        <begin position="122"/>
        <end position="250"/>
    </location>
</feature>
<name>A0A8J6HCY0_TENMO</name>
<dbReference type="PANTHER" id="PTHR21084">
    <property type="entry name" value="DENSE INCISORS"/>
    <property type="match status" value="1"/>
</dbReference>
<reference evidence="2" key="1">
    <citation type="journal article" date="2020" name="J Insects Food Feed">
        <title>The yellow mealworm (Tenebrio molitor) genome: a resource for the emerging insects as food and feed industry.</title>
        <authorList>
            <person name="Eriksson T."/>
            <person name="Andere A."/>
            <person name="Kelstrup H."/>
            <person name="Emery V."/>
            <person name="Picard C."/>
        </authorList>
    </citation>
    <scope>NUCLEOTIDE SEQUENCE</scope>
    <source>
        <strain evidence="2">Stoneville</strain>
        <tissue evidence="2">Whole head</tissue>
    </source>
</reference>
<dbReference type="Proteomes" id="UP000719412">
    <property type="component" value="Unassembled WGS sequence"/>
</dbReference>
<protein>
    <recommendedName>
        <fullName evidence="1">NTF2 domain-containing protein</fullName>
    </recommendedName>
</protein>
<keyword evidence="3" id="KW-1185">Reference proteome</keyword>
<dbReference type="InterPro" id="IPR018222">
    <property type="entry name" value="Nuclear_transport_factor_2_euk"/>
</dbReference>
<accession>A0A8J6HCY0</accession>